<dbReference type="Proteomes" id="UP001424741">
    <property type="component" value="Unassembled WGS sequence"/>
</dbReference>
<comment type="caution">
    <text evidence="2">The sequence shown here is derived from an EMBL/GenBank/DDBJ whole genome shotgun (WGS) entry which is preliminary data.</text>
</comment>
<dbReference type="InterPro" id="IPR027417">
    <property type="entry name" value="P-loop_NTPase"/>
</dbReference>
<accession>A0ABP9V1A7</accession>
<dbReference type="RefSeq" id="WP_346188500.1">
    <property type="nucleotide sequence ID" value="NZ_BAABRL010000005.1"/>
</dbReference>
<sequence length="332" mass="36822">MRSIAFFNNKGGVGKTTLLCNVAASLARKSFKRVLVVDADPQCNATSYVIGENAIEKLYSKESRMTVDAYLDSVSRGKGYKEDLETVRSGGRFGFDIIPGDPKLALREDFLASDWKDATAGDERGLKSNFVFKGLLQQCKNYDYVFFDVGPSLGALNRSVLLSCDYFLMPMTADVFSVMAIKNIGESLKSWRRKLDRGLEDYADEYGHDYLLDGQKVGLKIQYMGYVSQQYKSKTQQGVEQPVKAYERILKKINPAVSLSLKQWAAEKLDLKNPQIGKVKNLHSLVPLSQSANCPVFELTGDDGVVGGHFASVKAADDIFAQVASEIERITE</sequence>
<dbReference type="SUPFAM" id="SSF52540">
    <property type="entry name" value="P-loop containing nucleoside triphosphate hydrolases"/>
    <property type="match status" value="1"/>
</dbReference>
<dbReference type="CDD" id="cd02042">
    <property type="entry name" value="ParAB_family"/>
    <property type="match status" value="1"/>
</dbReference>
<dbReference type="Gene3D" id="3.40.50.300">
    <property type="entry name" value="P-loop containing nucleotide triphosphate hydrolases"/>
    <property type="match status" value="1"/>
</dbReference>
<organism evidence="2 3">
    <name type="scientific">Rubritalea halochordaticola</name>
    <dbReference type="NCBI Taxonomy" id="714537"/>
    <lineage>
        <taxon>Bacteria</taxon>
        <taxon>Pseudomonadati</taxon>
        <taxon>Verrucomicrobiota</taxon>
        <taxon>Verrucomicrobiia</taxon>
        <taxon>Verrucomicrobiales</taxon>
        <taxon>Rubritaleaceae</taxon>
        <taxon>Rubritalea</taxon>
    </lineage>
</organism>
<protein>
    <submittedName>
        <fullName evidence="2">Nitrogenase iron protein</fullName>
    </submittedName>
</protein>
<dbReference type="InterPro" id="IPR025669">
    <property type="entry name" value="AAA_dom"/>
</dbReference>
<evidence type="ECO:0000313" key="2">
    <source>
        <dbReference type="EMBL" id="GAA5495755.1"/>
    </source>
</evidence>
<proteinExistence type="predicted"/>
<name>A0ABP9V1A7_9BACT</name>
<evidence type="ECO:0000313" key="3">
    <source>
        <dbReference type="Proteomes" id="UP001424741"/>
    </source>
</evidence>
<keyword evidence="3" id="KW-1185">Reference proteome</keyword>
<dbReference type="Pfam" id="PF13614">
    <property type="entry name" value="AAA_31"/>
    <property type="match status" value="1"/>
</dbReference>
<gene>
    <name evidence="2" type="primary">nifH</name>
    <name evidence="2" type="ORF">Rhal01_01934</name>
</gene>
<feature type="domain" description="AAA" evidence="1">
    <location>
        <begin position="1"/>
        <end position="197"/>
    </location>
</feature>
<dbReference type="PANTHER" id="PTHR13696:SF52">
    <property type="entry name" value="PARA FAMILY PROTEIN CT_582"/>
    <property type="match status" value="1"/>
</dbReference>
<dbReference type="InterPro" id="IPR050678">
    <property type="entry name" value="DNA_Partitioning_ATPase"/>
</dbReference>
<reference evidence="2 3" key="1">
    <citation type="submission" date="2024-02" db="EMBL/GenBank/DDBJ databases">
        <title>Rubritalea halochordaticola NBRC 107102.</title>
        <authorList>
            <person name="Ichikawa N."/>
            <person name="Katano-Makiyama Y."/>
            <person name="Hidaka K."/>
        </authorList>
    </citation>
    <scope>NUCLEOTIDE SEQUENCE [LARGE SCALE GENOMIC DNA]</scope>
    <source>
        <strain evidence="2 3">NBRC 107102</strain>
    </source>
</reference>
<dbReference type="EMBL" id="BAABRL010000005">
    <property type="protein sequence ID" value="GAA5495755.1"/>
    <property type="molecule type" value="Genomic_DNA"/>
</dbReference>
<evidence type="ECO:0000259" key="1">
    <source>
        <dbReference type="Pfam" id="PF13614"/>
    </source>
</evidence>
<dbReference type="PANTHER" id="PTHR13696">
    <property type="entry name" value="P-LOOP CONTAINING NUCLEOSIDE TRIPHOSPHATE HYDROLASE"/>
    <property type="match status" value="1"/>
</dbReference>